<dbReference type="AlphaFoldDB" id="X6LCJ9"/>
<feature type="non-terminal residue" evidence="1">
    <location>
        <position position="1"/>
    </location>
</feature>
<dbReference type="Proteomes" id="UP000023152">
    <property type="component" value="Unassembled WGS sequence"/>
</dbReference>
<name>X6LCJ9_RETFI</name>
<proteinExistence type="predicted"/>
<protein>
    <recommendedName>
        <fullName evidence="3">TRAF-type domain-containing protein</fullName>
    </recommendedName>
</protein>
<dbReference type="InterPro" id="IPR013083">
    <property type="entry name" value="Znf_RING/FYVE/PHD"/>
</dbReference>
<evidence type="ECO:0008006" key="3">
    <source>
        <dbReference type="Google" id="ProtNLM"/>
    </source>
</evidence>
<evidence type="ECO:0000313" key="2">
    <source>
        <dbReference type="Proteomes" id="UP000023152"/>
    </source>
</evidence>
<gene>
    <name evidence="1" type="ORF">RFI_38208</name>
</gene>
<evidence type="ECO:0000313" key="1">
    <source>
        <dbReference type="EMBL" id="ETN99273.1"/>
    </source>
</evidence>
<organism evidence="1 2">
    <name type="scientific">Reticulomyxa filosa</name>
    <dbReference type="NCBI Taxonomy" id="46433"/>
    <lineage>
        <taxon>Eukaryota</taxon>
        <taxon>Sar</taxon>
        <taxon>Rhizaria</taxon>
        <taxon>Retaria</taxon>
        <taxon>Foraminifera</taxon>
        <taxon>Monothalamids</taxon>
        <taxon>Reticulomyxidae</taxon>
        <taxon>Reticulomyxa</taxon>
    </lineage>
</organism>
<reference evidence="1 2" key="1">
    <citation type="journal article" date="2013" name="Curr. Biol.">
        <title>The Genome of the Foraminiferan Reticulomyxa filosa.</title>
        <authorList>
            <person name="Glockner G."/>
            <person name="Hulsmann N."/>
            <person name="Schleicher M."/>
            <person name="Noegel A.A."/>
            <person name="Eichinger L."/>
            <person name="Gallinger C."/>
            <person name="Pawlowski J."/>
            <person name="Sierra R."/>
            <person name="Euteneuer U."/>
            <person name="Pillet L."/>
            <person name="Moustafa A."/>
            <person name="Platzer M."/>
            <person name="Groth M."/>
            <person name="Szafranski K."/>
            <person name="Schliwa M."/>
        </authorList>
    </citation>
    <scope>NUCLEOTIDE SEQUENCE [LARGE SCALE GENOMIC DNA]</scope>
</reference>
<sequence length="117" mass="14057">DEHENDGQVYLVGEECLQVYLKQSNGKCPIQQHDHCEFVKNQTLRQQVSDLFVTCPRQYNLKKNQLKEEHENECNYKGNISEISRDYCEEDFCKINMIKIYNPLFNFNQFLYYVFAQ</sequence>
<dbReference type="EMBL" id="ASPP01044439">
    <property type="protein sequence ID" value="ETN99273.1"/>
    <property type="molecule type" value="Genomic_DNA"/>
</dbReference>
<keyword evidence="2" id="KW-1185">Reference proteome</keyword>
<accession>X6LCJ9</accession>
<dbReference type="Gene3D" id="3.30.40.10">
    <property type="entry name" value="Zinc/RING finger domain, C3HC4 (zinc finger)"/>
    <property type="match status" value="1"/>
</dbReference>
<comment type="caution">
    <text evidence="1">The sequence shown here is derived from an EMBL/GenBank/DDBJ whole genome shotgun (WGS) entry which is preliminary data.</text>
</comment>